<proteinExistence type="predicted"/>
<gene>
    <name evidence="3" type="ORF">ACFPN6_09840</name>
</gene>
<name>A0ABW0D3J3_STRFI</name>
<dbReference type="RefSeq" id="WP_344643426.1">
    <property type="nucleotide sequence ID" value="NZ_BAAASS010000004.1"/>
</dbReference>
<evidence type="ECO:0008006" key="5">
    <source>
        <dbReference type="Google" id="ProtNLM"/>
    </source>
</evidence>
<protein>
    <recommendedName>
        <fullName evidence="5">SMODS and SLOG-associating 2TM effector domain-containing protein</fullName>
    </recommendedName>
</protein>
<keyword evidence="2" id="KW-0812">Transmembrane</keyword>
<feature type="region of interest" description="Disordered" evidence="1">
    <location>
        <begin position="1"/>
        <end position="44"/>
    </location>
</feature>
<organism evidence="3 4">
    <name type="scientific">Streptomyces fimbriatus</name>
    <dbReference type="NCBI Taxonomy" id="68197"/>
    <lineage>
        <taxon>Bacteria</taxon>
        <taxon>Bacillati</taxon>
        <taxon>Actinomycetota</taxon>
        <taxon>Actinomycetes</taxon>
        <taxon>Kitasatosporales</taxon>
        <taxon>Streptomycetaceae</taxon>
        <taxon>Streptomyces</taxon>
    </lineage>
</organism>
<keyword evidence="2" id="KW-1133">Transmembrane helix</keyword>
<evidence type="ECO:0000313" key="3">
    <source>
        <dbReference type="EMBL" id="MFC5224900.1"/>
    </source>
</evidence>
<evidence type="ECO:0000313" key="4">
    <source>
        <dbReference type="Proteomes" id="UP001596156"/>
    </source>
</evidence>
<evidence type="ECO:0000256" key="2">
    <source>
        <dbReference type="SAM" id="Phobius"/>
    </source>
</evidence>
<sequence>MTRTIPDPDRMINGDFENAPRSLAHGTRSVSRAGPGEGLKGSPRGIISAKGGGAVSEGACERDVIGEVIGLRMKEYESLRSEVVQRIGARQQLAGYAGAATAIAATLGSDLGLWRIFIVGAVLGVAYFYLRDSNDGIQRLGEHLRLIEKEVNSLARDAYGHDVLSWESHRQIGRNGEKRIWKLIGRFGGWHRDDPRVTVPGPR</sequence>
<keyword evidence="2" id="KW-0472">Membrane</keyword>
<reference evidence="4" key="1">
    <citation type="journal article" date="2019" name="Int. J. Syst. Evol. Microbiol.">
        <title>The Global Catalogue of Microorganisms (GCM) 10K type strain sequencing project: providing services to taxonomists for standard genome sequencing and annotation.</title>
        <authorList>
            <consortium name="The Broad Institute Genomics Platform"/>
            <consortium name="The Broad Institute Genome Sequencing Center for Infectious Disease"/>
            <person name="Wu L."/>
            <person name="Ma J."/>
        </authorList>
    </citation>
    <scope>NUCLEOTIDE SEQUENCE [LARGE SCALE GENOMIC DNA]</scope>
    <source>
        <strain evidence="4">CCM 8479</strain>
    </source>
</reference>
<keyword evidence="4" id="KW-1185">Reference proteome</keyword>
<evidence type="ECO:0000256" key="1">
    <source>
        <dbReference type="SAM" id="MobiDB-lite"/>
    </source>
</evidence>
<dbReference type="EMBL" id="JBHSKL010000011">
    <property type="protein sequence ID" value="MFC5224900.1"/>
    <property type="molecule type" value="Genomic_DNA"/>
</dbReference>
<comment type="caution">
    <text evidence="3">The sequence shown here is derived from an EMBL/GenBank/DDBJ whole genome shotgun (WGS) entry which is preliminary data.</text>
</comment>
<accession>A0ABW0D3J3</accession>
<feature type="compositionally biased region" description="Basic and acidic residues" evidence="1">
    <location>
        <begin position="1"/>
        <end position="12"/>
    </location>
</feature>
<feature type="transmembrane region" description="Helical" evidence="2">
    <location>
        <begin position="112"/>
        <end position="130"/>
    </location>
</feature>
<dbReference type="Proteomes" id="UP001596156">
    <property type="component" value="Unassembled WGS sequence"/>
</dbReference>